<organism evidence="2 3">
    <name type="scientific">Peribacillus simplex NBRC 15720 = DSM 1321</name>
    <dbReference type="NCBI Taxonomy" id="1349754"/>
    <lineage>
        <taxon>Bacteria</taxon>
        <taxon>Bacillati</taxon>
        <taxon>Bacillota</taxon>
        <taxon>Bacilli</taxon>
        <taxon>Bacillales</taxon>
        <taxon>Bacillaceae</taxon>
        <taxon>Peribacillus</taxon>
    </lineage>
</organism>
<gene>
    <name evidence="2" type="ORF">BS1321_23635</name>
</gene>
<evidence type="ECO:0000256" key="1">
    <source>
        <dbReference type="SAM" id="Phobius"/>
    </source>
</evidence>
<dbReference type="RefSeq" id="WP_063234378.1">
    <property type="nucleotide sequence ID" value="NZ_BCVO01000015.1"/>
</dbReference>
<name>A0A223EMZ7_9BACI</name>
<proteinExistence type="predicted"/>
<feature type="transmembrane region" description="Helical" evidence="1">
    <location>
        <begin position="6"/>
        <end position="24"/>
    </location>
</feature>
<keyword evidence="1" id="KW-1133">Transmembrane helix</keyword>
<accession>A0A223EMZ7</accession>
<dbReference type="EMBL" id="CP017704">
    <property type="protein sequence ID" value="ASS96632.1"/>
    <property type="molecule type" value="Genomic_DNA"/>
</dbReference>
<reference evidence="2 3" key="1">
    <citation type="submission" date="2016-10" db="EMBL/GenBank/DDBJ databases">
        <title>The whole genome sequencing and assembly of Bacillus simplex DSM 1321 strain.</title>
        <authorList>
            <person name="Park M.-K."/>
            <person name="Lee Y.-J."/>
            <person name="Yi H."/>
            <person name="Bahn Y.-S."/>
            <person name="Kim J.F."/>
            <person name="Lee D.-W."/>
        </authorList>
    </citation>
    <scope>NUCLEOTIDE SEQUENCE [LARGE SCALE GENOMIC DNA]</scope>
    <source>
        <strain evidence="2 3">DSM 1321</strain>
    </source>
</reference>
<keyword evidence="1" id="KW-0472">Membrane</keyword>
<evidence type="ECO:0000313" key="3">
    <source>
        <dbReference type="Proteomes" id="UP000214618"/>
    </source>
</evidence>
<dbReference type="GeneID" id="56475781"/>
<dbReference type="AlphaFoldDB" id="A0A223EMZ7"/>
<sequence>MDLNVFISLIAMVATVVSTVIAVLQVRKCDAIKNEIYNIKAETYNLVKKSEESATINNTGQNTGVMSNEVKGGVRIGK</sequence>
<protein>
    <submittedName>
        <fullName evidence="2">Uncharacterized protein</fullName>
    </submittedName>
</protein>
<evidence type="ECO:0000313" key="2">
    <source>
        <dbReference type="EMBL" id="ASS96632.1"/>
    </source>
</evidence>
<keyword evidence="1" id="KW-0812">Transmembrane</keyword>
<dbReference type="Proteomes" id="UP000214618">
    <property type="component" value="Chromosome"/>
</dbReference>